<feature type="region of interest" description="Disordered" evidence="1">
    <location>
        <begin position="153"/>
        <end position="174"/>
    </location>
</feature>
<dbReference type="GO" id="GO:0004518">
    <property type="term" value="F:nuclease activity"/>
    <property type="evidence" value="ECO:0007669"/>
    <property type="project" value="InterPro"/>
</dbReference>
<evidence type="ECO:0000313" key="4">
    <source>
        <dbReference type="Proteomes" id="UP000243502"/>
    </source>
</evidence>
<dbReference type="EMBL" id="CP026111">
    <property type="protein sequence ID" value="AUT58268.1"/>
    <property type="molecule type" value="Genomic_DNA"/>
</dbReference>
<dbReference type="InterPro" id="IPR025382">
    <property type="entry name" value="Cap4-like_endonuclease_dom"/>
</dbReference>
<accession>A0A2I8EFV5</accession>
<reference evidence="3 4" key="1">
    <citation type="submission" date="2018-01" db="EMBL/GenBank/DDBJ databases">
        <title>Species boundaries and ecological features among Paraburkholderia terrae DSMZ17804T, P. hospita DSMZ17164T and P. caribensis DSMZ13236T.</title>
        <authorList>
            <person name="Pratama A.A."/>
        </authorList>
    </citation>
    <scope>NUCLEOTIDE SEQUENCE [LARGE SCALE GENOMIC DNA]</scope>
    <source>
        <strain evidence="3 4">DSM 17804</strain>
    </source>
</reference>
<organism evidence="3 4">
    <name type="scientific">Paraburkholderia terrae</name>
    <dbReference type="NCBI Taxonomy" id="311230"/>
    <lineage>
        <taxon>Bacteria</taxon>
        <taxon>Pseudomonadati</taxon>
        <taxon>Pseudomonadota</taxon>
        <taxon>Betaproteobacteria</taxon>
        <taxon>Burkholderiales</taxon>
        <taxon>Burkholderiaceae</taxon>
        <taxon>Paraburkholderia</taxon>
    </lineage>
</organism>
<dbReference type="Pfam" id="PF14130">
    <property type="entry name" value="Cap4_nuclease"/>
    <property type="match status" value="1"/>
</dbReference>
<dbReference type="AlphaFoldDB" id="A0A2I8EFV5"/>
<gene>
    <name evidence="3" type="ORF">C2L65_00690</name>
</gene>
<dbReference type="Proteomes" id="UP000243502">
    <property type="component" value="Chromosome 1"/>
</dbReference>
<name>A0A2I8EFV5_9BURK</name>
<sequence>MELPDGRASWHRWSIKGHGENVSAQNDSSDAEDSGPNVDVWAALLADPEINESGGEENNDGVDFARYWAMYLLVALERAKQNDYALLFEYIQDVALLDSADTPSSAALFQLKKRDRKDWSIASLCKRPELDTVDNTQPEVDPKGQAELFASTDAEHEQHALAAPKKSRRRGTTRLRGQSPLGKLYLSIAKLPSTVEAVGAFVSNAPLSAKLPSGSAPPLHSSLRFDALCDSDTTDISARLRKELGLQGLSHISKLAFEHTKLQPSTMRETVRGALGELLVDELNLPDTSGQLVSKLLDSFSRLGGKKRILSSLQDIVSEKGFTKKAFSRLLESASTASDFGVEIEKMVSDLKGEGMPPKEANRIADAARRIAIRFIHMPEQRDTLCWQEALRFARSADATNETYRAMLEITCGQLSSLLDSRGAGDISSTDIKAVALLANIHVKNESQTPSA</sequence>
<feature type="domain" description="CD-NTase associated protein 4-like DNA endonuclease" evidence="2">
    <location>
        <begin position="53"/>
        <end position="128"/>
    </location>
</feature>
<evidence type="ECO:0000313" key="3">
    <source>
        <dbReference type="EMBL" id="AUT58268.1"/>
    </source>
</evidence>
<evidence type="ECO:0000256" key="1">
    <source>
        <dbReference type="SAM" id="MobiDB-lite"/>
    </source>
</evidence>
<protein>
    <submittedName>
        <fullName evidence="3">DUF4297 domain-containing protein</fullName>
    </submittedName>
</protein>
<dbReference type="KEGG" id="pter:C2L65_00690"/>
<proteinExistence type="predicted"/>
<evidence type="ECO:0000259" key="2">
    <source>
        <dbReference type="Pfam" id="PF14130"/>
    </source>
</evidence>
<feature type="region of interest" description="Disordered" evidence="1">
    <location>
        <begin position="14"/>
        <end position="35"/>
    </location>
</feature>